<accession>A0A4S3MML5</accession>
<dbReference type="PANTHER" id="PTHR35342">
    <property type="entry name" value="TRICARBOXYLIC TRANSPORT PROTEIN"/>
    <property type="match status" value="1"/>
</dbReference>
<feature type="transmembrane region" description="Helical" evidence="1">
    <location>
        <begin position="351"/>
        <end position="374"/>
    </location>
</feature>
<feature type="transmembrane region" description="Helical" evidence="1">
    <location>
        <begin position="200"/>
        <end position="218"/>
    </location>
</feature>
<feature type="transmembrane region" description="Helical" evidence="1">
    <location>
        <begin position="74"/>
        <end position="96"/>
    </location>
</feature>
<sequence>MDGISTAFHILTSSPAVFAAIGGVAWGIIGGALPGISPSIALALLLPFTYGMDPITAIVLLGATYVGAEYGGSIPAILINTPGTNAAAATVVDGYYMHREGRGGEALGISLQSGVVGGLFGLIFLIVFTEPLSRVALAFNFPAYFALGILGLSVIVSLSNGSLIKGLMAATLGLMIATIGTDPLSGVTRFTFGEPELLTGIEYVIVMVGVFAMSELMMTANSPDWGKTDGRQTRIKLPGFRKWRKLWRAQAIGSGVGIFEGVMPGAGGSIAAFMSYNEAKRWSPEPEKFGKGSEEGIAAPEAANNAVACTALVPVLSFGIPGSNSAAILMGGMLIHGLTPGPMLFQKEPEFVYGLFGGLAVANISQLMLGILMMTPALWLVNRPKPYLMAAIFALVFSGIYSIHNSTYDLYLVLLFGVVGYLLRVFGFPFLPLVLGLVLGYLVEANYRRSLELTAGDHRIFWETPISLGLLSLAAVFVIGSAIRDIVLARRAARAVAEGKSA</sequence>
<organism evidence="3 4">
    <name type="scientific">Aliigemmobacter aestuarii</name>
    <dbReference type="NCBI Taxonomy" id="1445661"/>
    <lineage>
        <taxon>Bacteria</taxon>
        <taxon>Pseudomonadati</taxon>
        <taxon>Pseudomonadota</taxon>
        <taxon>Alphaproteobacteria</taxon>
        <taxon>Rhodobacterales</taxon>
        <taxon>Paracoccaceae</taxon>
        <taxon>Aliigemmobacter</taxon>
    </lineage>
</organism>
<proteinExistence type="predicted"/>
<dbReference type="PANTHER" id="PTHR35342:SF5">
    <property type="entry name" value="TRICARBOXYLIC TRANSPORT PROTEIN"/>
    <property type="match status" value="1"/>
</dbReference>
<keyword evidence="1" id="KW-1133">Transmembrane helix</keyword>
<evidence type="ECO:0000313" key="3">
    <source>
        <dbReference type="EMBL" id="THD82763.1"/>
    </source>
</evidence>
<dbReference type="RefSeq" id="WP_136394791.1">
    <property type="nucleotide sequence ID" value="NZ_SSND01000003.1"/>
</dbReference>
<feature type="transmembrane region" description="Helical" evidence="1">
    <location>
        <begin position="135"/>
        <end position="156"/>
    </location>
</feature>
<keyword evidence="1" id="KW-0472">Membrane</keyword>
<dbReference type="AlphaFoldDB" id="A0A4S3MML5"/>
<dbReference type="EMBL" id="SSND01000003">
    <property type="protein sequence ID" value="THD82763.1"/>
    <property type="molecule type" value="Genomic_DNA"/>
</dbReference>
<comment type="caution">
    <text evidence="3">The sequence shown here is derived from an EMBL/GenBank/DDBJ whole genome shotgun (WGS) entry which is preliminary data.</text>
</comment>
<evidence type="ECO:0000256" key="1">
    <source>
        <dbReference type="SAM" id="Phobius"/>
    </source>
</evidence>
<feature type="transmembrane region" description="Helical" evidence="1">
    <location>
        <begin position="410"/>
        <end position="443"/>
    </location>
</feature>
<evidence type="ECO:0000259" key="2">
    <source>
        <dbReference type="Pfam" id="PF01970"/>
    </source>
</evidence>
<dbReference type="InterPro" id="IPR002823">
    <property type="entry name" value="DUF112_TM"/>
</dbReference>
<feature type="transmembrane region" description="Helical" evidence="1">
    <location>
        <begin position="386"/>
        <end position="404"/>
    </location>
</feature>
<feature type="transmembrane region" description="Helical" evidence="1">
    <location>
        <begin position="108"/>
        <end position="129"/>
    </location>
</feature>
<feature type="transmembrane region" description="Helical" evidence="1">
    <location>
        <begin position="464"/>
        <end position="483"/>
    </location>
</feature>
<name>A0A4S3MML5_9RHOB</name>
<keyword evidence="1" id="KW-0812">Transmembrane</keyword>
<feature type="transmembrane region" description="Helical" evidence="1">
    <location>
        <begin position="6"/>
        <end position="29"/>
    </location>
</feature>
<dbReference type="Pfam" id="PF01970">
    <property type="entry name" value="TctA"/>
    <property type="match status" value="1"/>
</dbReference>
<dbReference type="OrthoDB" id="9791872at2"/>
<feature type="transmembrane region" description="Helical" evidence="1">
    <location>
        <begin position="41"/>
        <end position="68"/>
    </location>
</feature>
<protein>
    <recommendedName>
        <fullName evidence="2">DUF112 domain-containing protein</fullName>
    </recommendedName>
</protein>
<reference evidence="3 4" key="1">
    <citation type="submission" date="2019-04" db="EMBL/GenBank/DDBJ databases">
        <title>Draft genome sequence of Gemmobacter aestuarii sp. nov.</title>
        <authorList>
            <person name="Hameed A."/>
            <person name="Lin S.-Y."/>
            <person name="Shahina M."/>
            <person name="Lai W.-A."/>
            <person name="Young C.-C."/>
        </authorList>
    </citation>
    <scope>NUCLEOTIDE SEQUENCE [LARGE SCALE GENOMIC DNA]</scope>
    <source>
        <strain evidence="3 4">CC-PW-75</strain>
    </source>
</reference>
<feature type="domain" description="DUF112" evidence="2">
    <location>
        <begin position="18"/>
        <end position="435"/>
    </location>
</feature>
<evidence type="ECO:0000313" key="4">
    <source>
        <dbReference type="Proteomes" id="UP000309450"/>
    </source>
</evidence>
<keyword evidence="4" id="KW-1185">Reference proteome</keyword>
<gene>
    <name evidence="3" type="ORF">E7811_11400</name>
</gene>
<dbReference type="Proteomes" id="UP000309450">
    <property type="component" value="Unassembled WGS sequence"/>
</dbReference>
<feature type="transmembrane region" description="Helical" evidence="1">
    <location>
        <begin position="163"/>
        <end position="180"/>
    </location>
</feature>